<dbReference type="InterPro" id="IPR012349">
    <property type="entry name" value="Split_barrel_FMN-bd"/>
</dbReference>
<dbReference type="Gene3D" id="2.40.10.220">
    <property type="entry name" value="predicted glycosyltransferase like domains"/>
    <property type="match status" value="1"/>
</dbReference>
<dbReference type="InterPro" id="IPR009926">
    <property type="entry name" value="T3SS_YcgR_PilZN"/>
</dbReference>
<proteinExistence type="inferred from homology"/>
<dbReference type="Pfam" id="PF07317">
    <property type="entry name" value="PilZN"/>
    <property type="match status" value="1"/>
</dbReference>
<feature type="domain" description="Type III secretion system flagellar brake protein YcgR PilZN" evidence="6">
    <location>
        <begin position="21"/>
        <end position="127"/>
    </location>
</feature>
<evidence type="ECO:0000313" key="8">
    <source>
        <dbReference type="Proteomes" id="UP000561045"/>
    </source>
</evidence>
<comment type="function">
    <text evidence="4">Acts as a flagellar brake, regulating swimming and swarming in a bis-(3'-5') cyclic diguanylic acid (c-di-GMP)-dependent manner. Binds 1 c-di-GMP dimer per subunit. Increasing levels of c-di-GMP lead to decreased motility.</text>
</comment>
<dbReference type="InterPro" id="IPR009875">
    <property type="entry name" value="PilZ_domain"/>
</dbReference>
<sequence length="257" mass="28526">MSNSANVRFELLEADHEYSQYLVRDPREVRFVLKQLAAKHALISAYPDDSPHFGLVSVLEADKDGQQFVMDVAADASINQALESAGRIICITQLDRVKVQFQLEGVTRVLHKNTPAFAADYPESLLRLQRREYFRLVAPVAHAITCFIPIPGAGGGERIHEARVLDISGGGLAVVAPPNGTMLHPDMEIPNCRLEIPDSPPIQITLKVRNIFRVTMRNGIEVLRAGCQFVGLPTSTANIIHRYILKVERDRASRAVQ</sequence>
<evidence type="ECO:0000259" key="6">
    <source>
        <dbReference type="Pfam" id="PF07317"/>
    </source>
</evidence>
<accession>A0A840BFG9</accession>
<dbReference type="AlphaFoldDB" id="A0A840BFG9"/>
<evidence type="ECO:0000313" key="7">
    <source>
        <dbReference type="EMBL" id="MBB4011925.1"/>
    </source>
</evidence>
<evidence type="ECO:0000256" key="3">
    <source>
        <dbReference type="ARBA" id="ARBA00023143"/>
    </source>
</evidence>
<keyword evidence="7" id="KW-0969">Cilium</keyword>
<keyword evidence="3 4" id="KW-0975">Bacterial flagellum</keyword>
<dbReference type="GO" id="GO:0009425">
    <property type="term" value="C:bacterial-type flagellum basal body"/>
    <property type="evidence" value="ECO:0007669"/>
    <property type="project" value="UniProtKB-SubCell"/>
</dbReference>
<comment type="caution">
    <text evidence="7">The sequence shown here is derived from an EMBL/GenBank/DDBJ whole genome shotgun (WGS) entry which is preliminary data.</text>
</comment>
<comment type="similarity">
    <text evidence="4">Belongs to the YcgR family.</text>
</comment>
<dbReference type="HAMAP" id="MF_01457">
    <property type="entry name" value="YcgR"/>
    <property type="match status" value="1"/>
</dbReference>
<comment type="subcellular location">
    <subcellularLocation>
        <location evidence="4">Bacterial flagellum basal body</location>
    </subcellularLocation>
</comment>
<keyword evidence="7" id="KW-0282">Flagellum</keyword>
<dbReference type="RefSeq" id="WP_183633139.1">
    <property type="nucleotide sequence ID" value="NZ_BAABLE010000011.1"/>
</dbReference>
<keyword evidence="1 4" id="KW-0973">c-di-GMP</keyword>
<comment type="subunit">
    <text evidence="4">Monomer. Interacts with the flagellar basal bodies.</text>
</comment>
<name>A0A840BFG9_9RHOO</name>
<dbReference type="InterPro" id="IPR023787">
    <property type="entry name" value="T3SS_YcgR"/>
</dbReference>
<dbReference type="Gene3D" id="2.30.110.10">
    <property type="entry name" value="Electron Transport, Fmn-binding Protein, Chain A"/>
    <property type="match status" value="1"/>
</dbReference>
<keyword evidence="7" id="KW-0966">Cell projection</keyword>
<dbReference type="Proteomes" id="UP000561045">
    <property type="component" value="Unassembled WGS sequence"/>
</dbReference>
<dbReference type="GO" id="GO:0035438">
    <property type="term" value="F:cyclic-di-GMP binding"/>
    <property type="evidence" value="ECO:0007669"/>
    <property type="project" value="UniProtKB-UniRule"/>
</dbReference>
<organism evidence="7 8">
    <name type="scientific">Niveibacterium umoris</name>
    <dbReference type="NCBI Taxonomy" id="1193620"/>
    <lineage>
        <taxon>Bacteria</taxon>
        <taxon>Pseudomonadati</taxon>
        <taxon>Pseudomonadota</taxon>
        <taxon>Betaproteobacteria</taxon>
        <taxon>Rhodocyclales</taxon>
        <taxon>Rhodocyclaceae</taxon>
        <taxon>Niveibacterium</taxon>
    </lineage>
</organism>
<evidence type="ECO:0000256" key="1">
    <source>
        <dbReference type="ARBA" id="ARBA00022636"/>
    </source>
</evidence>
<evidence type="ECO:0000256" key="2">
    <source>
        <dbReference type="ARBA" id="ARBA00022741"/>
    </source>
</evidence>
<evidence type="ECO:0000256" key="4">
    <source>
        <dbReference type="HAMAP-Rule" id="MF_01457"/>
    </source>
</evidence>
<keyword evidence="8" id="KW-1185">Reference proteome</keyword>
<dbReference type="Pfam" id="PF07238">
    <property type="entry name" value="PilZ"/>
    <property type="match status" value="1"/>
</dbReference>
<dbReference type="EMBL" id="JACIET010000001">
    <property type="protein sequence ID" value="MBB4011925.1"/>
    <property type="molecule type" value="Genomic_DNA"/>
</dbReference>
<evidence type="ECO:0000259" key="5">
    <source>
        <dbReference type="Pfam" id="PF07238"/>
    </source>
</evidence>
<feature type="domain" description="PilZ" evidence="5">
    <location>
        <begin position="129"/>
        <end position="245"/>
    </location>
</feature>
<keyword evidence="2 4" id="KW-0547">Nucleotide-binding</keyword>
<dbReference type="GO" id="GO:0071973">
    <property type="term" value="P:bacterial-type flagellum-dependent cell motility"/>
    <property type="evidence" value="ECO:0007669"/>
    <property type="project" value="UniProtKB-UniRule"/>
</dbReference>
<gene>
    <name evidence="4" type="primary">ycgR</name>
    <name evidence="7" type="ORF">GGR36_001233</name>
</gene>
<dbReference type="GO" id="GO:0071945">
    <property type="term" value="P:regulation of bacterial-type flagellum-dependent cell motility by regulation of motor speed"/>
    <property type="evidence" value="ECO:0007669"/>
    <property type="project" value="UniProtKB-UniRule"/>
</dbReference>
<reference evidence="7 8" key="1">
    <citation type="submission" date="2020-08" db="EMBL/GenBank/DDBJ databases">
        <title>Genomic Encyclopedia of Type Strains, Phase IV (KMG-IV): sequencing the most valuable type-strain genomes for metagenomic binning, comparative biology and taxonomic classification.</title>
        <authorList>
            <person name="Goeker M."/>
        </authorList>
    </citation>
    <scope>NUCLEOTIDE SEQUENCE [LARGE SCALE GENOMIC DNA]</scope>
    <source>
        <strain evidence="7 8">DSM 106739</strain>
    </source>
</reference>
<protein>
    <recommendedName>
        <fullName evidence="4">Flagellar brake protein YcgR</fullName>
    </recommendedName>
    <alternativeName>
        <fullName evidence="4">Cyclic di-GMP binding protein YcgR</fullName>
    </alternativeName>
</protein>